<name>A0ABP8CAI1_9FLAO</name>
<proteinExistence type="predicted"/>
<dbReference type="RefSeq" id="WP_344788168.1">
    <property type="nucleotide sequence ID" value="NZ_BAABCA010000004.1"/>
</dbReference>
<dbReference type="InterPro" id="IPR017853">
    <property type="entry name" value="GH"/>
</dbReference>
<dbReference type="EMBL" id="BAABCA010000004">
    <property type="protein sequence ID" value="GAA4236476.1"/>
    <property type="molecule type" value="Genomic_DNA"/>
</dbReference>
<reference evidence="2" key="1">
    <citation type="journal article" date="2019" name="Int. J. Syst. Evol. Microbiol.">
        <title>The Global Catalogue of Microorganisms (GCM) 10K type strain sequencing project: providing services to taxonomists for standard genome sequencing and annotation.</title>
        <authorList>
            <consortium name="The Broad Institute Genomics Platform"/>
            <consortium name="The Broad Institute Genome Sequencing Center for Infectious Disease"/>
            <person name="Wu L."/>
            <person name="Ma J."/>
        </authorList>
    </citation>
    <scope>NUCLEOTIDE SEQUENCE [LARGE SCALE GENOMIC DNA]</scope>
    <source>
        <strain evidence="2">JCM 17630</strain>
    </source>
</reference>
<dbReference type="InterPro" id="IPR050985">
    <property type="entry name" value="Alpha-glycosidase_related"/>
</dbReference>
<comment type="caution">
    <text evidence="1">The sequence shown here is derived from an EMBL/GenBank/DDBJ whole genome shotgun (WGS) entry which is preliminary data.</text>
</comment>
<evidence type="ECO:0000313" key="1">
    <source>
        <dbReference type="EMBL" id="GAA4236476.1"/>
    </source>
</evidence>
<dbReference type="Pfam" id="PF02065">
    <property type="entry name" value="Melibiase"/>
    <property type="match status" value="1"/>
</dbReference>
<dbReference type="Gene3D" id="3.20.20.70">
    <property type="entry name" value="Aldolase class I"/>
    <property type="match status" value="1"/>
</dbReference>
<evidence type="ECO:0000313" key="2">
    <source>
        <dbReference type="Proteomes" id="UP001501496"/>
    </source>
</evidence>
<dbReference type="CDD" id="cd14791">
    <property type="entry name" value="GH36"/>
    <property type="match status" value="1"/>
</dbReference>
<dbReference type="Proteomes" id="UP001501496">
    <property type="component" value="Unassembled WGS sequence"/>
</dbReference>
<keyword evidence="2" id="KW-1185">Reference proteome</keyword>
<organism evidence="1 2">
    <name type="scientific">Postechiella marina</name>
    <dbReference type="NCBI Taxonomy" id="943941"/>
    <lineage>
        <taxon>Bacteria</taxon>
        <taxon>Pseudomonadati</taxon>
        <taxon>Bacteroidota</taxon>
        <taxon>Flavobacteriia</taxon>
        <taxon>Flavobacteriales</taxon>
        <taxon>Flavobacteriaceae</taxon>
        <taxon>Postechiella</taxon>
    </lineage>
</organism>
<accession>A0ABP8CAI1</accession>
<dbReference type="InterPro" id="IPR013785">
    <property type="entry name" value="Aldolase_TIM"/>
</dbReference>
<protein>
    <recommendedName>
        <fullName evidence="3">Alpha-galactosidase</fullName>
    </recommendedName>
</protein>
<evidence type="ECO:0008006" key="3">
    <source>
        <dbReference type="Google" id="ProtNLM"/>
    </source>
</evidence>
<dbReference type="InterPro" id="IPR002252">
    <property type="entry name" value="Glyco_hydro_36"/>
</dbReference>
<dbReference type="SUPFAM" id="SSF51445">
    <property type="entry name" value="(Trans)glycosidases"/>
    <property type="match status" value="1"/>
</dbReference>
<sequence length="590" mass="68190">MIKHNHITLEKDIQVSGSSDNFITKVNSIFNEGGISIFDINITAIQAEIPKPITLTWKIPAHNIKGVWKPTTDFSKRIQADWEMDHMESRISIDAPIISLFGHDDSNRHTFSCSNAIDKLELNARIREEDDFFYCHVTLFAEHYTNLETYNIQLRIDSEEKHFSEAISGVSKWWETFDNLKPAPVPEIANAPLYSTWYNFHQNLDSETLYEECKIAYNLGYKSIIIDDGWQTNDDNRGYDYTGDWNPDRLSKTKEFVDNIHAIGMKVGFWYSVPFCGKHSKAYKKFKGKFLTENHRWAPVFDPRYPEVREYLINIYKSALIDWNLDGFKLDFIDDFKLYPETVTEQTDEMDYVSINDAVDRLLTDVMQTLRNIKPDIFIEFRQKYTGPAMRKYGNMFRAFDCPGDSAMNRIRIADIKMLAGNTAVHSDMITWHNNESLEVAALQLVNTLFGVPQISVILKEIPDNHLKMIKFYTDYWNTNQNLIVTGHFVPFKPLANYPINQVSKGNKTIIGVFDDNVIEINNDFDNIDIINGKLTNSVIIKNTAKSKEYTMHIYNCTGNVISEEIIEFRQGLIEITTPACGLIKLTKQN</sequence>
<gene>
    <name evidence="1" type="ORF">GCM10022291_20880</name>
</gene>
<dbReference type="PANTHER" id="PTHR43053">
    <property type="entry name" value="GLYCOSIDASE FAMILY 31"/>
    <property type="match status" value="1"/>
</dbReference>